<organism evidence="4 5">
    <name type="scientific">Entamoeba invadens IP1</name>
    <dbReference type="NCBI Taxonomy" id="370355"/>
    <lineage>
        <taxon>Eukaryota</taxon>
        <taxon>Amoebozoa</taxon>
        <taxon>Evosea</taxon>
        <taxon>Archamoebae</taxon>
        <taxon>Mastigamoebida</taxon>
        <taxon>Entamoebidae</taxon>
        <taxon>Entamoeba</taxon>
    </lineage>
</organism>
<dbReference type="Proteomes" id="UP000014680">
    <property type="component" value="Unassembled WGS sequence"/>
</dbReference>
<dbReference type="KEGG" id="eiv:EIN_097590"/>
<sequence length="178" mass="19653">MTVLLINGSPRVKGNTSHMLGWLKEHLEAEGLKVEYYQLGGKDIKALDVEDPVINALCELMLAADGIVIGSPTYYADVSMEVKGAMDRCGIKIGRKLARKAGAAVVMARRGGAIHVYDTINHWFGINNMYTVGSSYWNDGYNRDVTKINEVEEDVEAKKTMKNLAENMAFLIKAIKAQ</sequence>
<dbReference type="Pfam" id="PF03358">
    <property type="entry name" value="FMN_red"/>
    <property type="match status" value="1"/>
</dbReference>
<dbReference type="RefSeq" id="XP_004254243.1">
    <property type="nucleotide sequence ID" value="XM_004254195.1"/>
</dbReference>
<keyword evidence="1" id="KW-0285">Flavoprotein</keyword>
<dbReference type="PANTHER" id="PTHR43278:SF4">
    <property type="entry name" value="NAD(P)H-DEPENDENT FMN-CONTAINING OXIDOREDUCTASE YWQN-RELATED"/>
    <property type="match status" value="1"/>
</dbReference>
<dbReference type="InterPro" id="IPR029039">
    <property type="entry name" value="Flavoprotein-like_sf"/>
</dbReference>
<keyword evidence="5" id="KW-1185">Reference proteome</keyword>
<protein>
    <recommendedName>
        <fullName evidence="3">NADPH-dependent FMN reductase-like domain-containing protein</fullName>
    </recommendedName>
</protein>
<evidence type="ECO:0000256" key="1">
    <source>
        <dbReference type="ARBA" id="ARBA00022630"/>
    </source>
</evidence>
<reference evidence="4 5" key="1">
    <citation type="submission" date="2012-10" db="EMBL/GenBank/DDBJ databases">
        <authorList>
            <person name="Zafar N."/>
            <person name="Inman J."/>
            <person name="Hall N."/>
            <person name="Lorenzi H."/>
            <person name="Caler E."/>
        </authorList>
    </citation>
    <scope>NUCLEOTIDE SEQUENCE [LARGE SCALE GENOMIC DNA]</scope>
    <source>
        <strain evidence="4 5">IP1</strain>
    </source>
</reference>
<dbReference type="EMBL" id="KB206860">
    <property type="protein sequence ID" value="ELP87472.1"/>
    <property type="molecule type" value="Genomic_DNA"/>
</dbReference>
<dbReference type="InterPro" id="IPR005025">
    <property type="entry name" value="FMN_Rdtase-like_dom"/>
</dbReference>
<dbReference type="GeneID" id="14886315"/>
<gene>
    <name evidence="4" type="ORF">EIN_097590</name>
</gene>
<dbReference type="GO" id="GO:0016491">
    <property type="term" value="F:oxidoreductase activity"/>
    <property type="evidence" value="ECO:0007669"/>
    <property type="project" value="InterPro"/>
</dbReference>
<proteinExistence type="predicted"/>
<feature type="domain" description="NADPH-dependent FMN reductase-like" evidence="3">
    <location>
        <begin position="1"/>
        <end position="139"/>
    </location>
</feature>
<dbReference type="VEuPathDB" id="AmoebaDB:EIN_097590"/>
<accession>A0A0A1U0R8</accession>
<dbReference type="PANTHER" id="PTHR43278">
    <property type="entry name" value="NAD(P)H-DEPENDENT FMN-CONTAINING OXIDOREDUCTASE YWQN-RELATED"/>
    <property type="match status" value="1"/>
</dbReference>
<evidence type="ECO:0000313" key="5">
    <source>
        <dbReference type="Proteomes" id="UP000014680"/>
    </source>
</evidence>
<evidence type="ECO:0000259" key="3">
    <source>
        <dbReference type="Pfam" id="PF03358"/>
    </source>
</evidence>
<name>A0A0A1U0R8_ENTIV</name>
<dbReference type="OMA" id="FFSINQM"/>
<dbReference type="InterPro" id="IPR051796">
    <property type="entry name" value="ISF_SsuE-like"/>
</dbReference>
<evidence type="ECO:0000313" key="4">
    <source>
        <dbReference type="EMBL" id="ELP87472.1"/>
    </source>
</evidence>
<evidence type="ECO:0000256" key="2">
    <source>
        <dbReference type="ARBA" id="ARBA00022643"/>
    </source>
</evidence>
<dbReference type="AlphaFoldDB" id="A0A0A1U0R8"/>
<keyword evidence="2" id="KW-0288">FMN</keyword>
<dbReference type="SUPFAM" id="SSF52218">
    <property type="entry name" value="Flavoproteins"/>
    <property type="match status" value="1"/>
</dbReference>
<dbReference type="OrthoDB" id="10259461at2759"/>
<dbReference type="Gene3D" id="3.40.50.360">
    <property type="match status" value="1"/>
</dbReference>